<dbReference type="AlphaFoldDB" id="A0A0C3BUM5"/>
<name>A0A0C3BUM5_HEBCY</name>
<proteinExistence type="predicted"/>
<gene>
    <name evidence="1" type="ORF">M413DRAFT_178434</name>
</gene>
<organism evidence="1 2">
    <name type="scientific">Hebeloma cylindrosporum</name>
    <dbReference type="NCBI Taxonomy" id="76867"/>
    <lineage>
        <taxon>Eukaryota</taxon>
        <taxon>Fungi</taxon>
        <taxon>Dikarya</taxon>
        <taxon>Basidiomycota</taxon>
        <taxon>Agaricomycotina</taxon>
        <taxon>Agaricomycetes</taxon>
        <taxon>Agaricomycetidae</taxon>
        <taxon>Agaricales</taxon>
        <taxon>Agaricineae</taxon>
        <taxon>Hymenogastraceae</taxon>
        <taxon>Hebeloma</taxon>
    </lineage>
</organism>
<keyword evidence="2" id="KW-1185">Reference proteome</keyword>
<reference evidence="2" key="2">
    <citation type="submission" date="2015-01" db="EMBL/GenBank/DDBJ databases">
        <title>Evolutionary Origins and Diversification of the Mycorrhizal Mutualists.</title>
        <authorList>
            <consortium name="DOE Joint Genome Institute"/>
            <consortium name="Mycorrhizal Genomics Consortium"/>
            <person name="Kohler A."/>
            <person name="Kuo A."/>
            <person name="Nagy L.G."/>
            <person name="Floudas D."/>
            <person name="Copeland A."/>
            <person name="Barry K.W."/>
            <person name="Cichocki N."/>
            <person name="Veneault-Fourrey C."/>
            <person name="LaButti K."/>
            <person name="Lindquist E.A."/>
            <person name="Lipzen A."/>
            <person name="Lundell T."/>
            <person name="Morin E."/>
            <person name="Murat C."/>
            <person name="Riley R."/>
            <person name="Ohm R."/>
            <person name="Sun H."/>
            <person name="Tunlid A."/>
            <person name="Henrissat B."/>
            <person name="Grigoriev I.V."/>
            <person name="Hibbett D.S."/>
            <person name="Martin F."/>
        </authorList>
    </citation>
    <scope>NUCLEOTIDE SEQUENCE [LARGE SCALE GENOMIC DNA]</scope>
    <source>
        <strain evidence="2">h7</strain>
    </source>
</reference>
<dbReference type="Proteomes" id="UP000053424">
    <property type="component" value="Unassembled WGS sequence"/>
</dbReference>
<sequence length="250" mass="27324">MSARVVYQDIPVLGDSSTTNITEEGRKILFHALAMRALELDFLNSPLQTLADVAASGQGMNDAYRFALGEKEKENIPVAVPITAPVPLSYAVRGKSALRSILAMGEEEEVGVLWDDPPAVRDSEQEIYAAIYNSRFEVQKTVQGNEHQVYAPISNTRFQDAAFQPIPGPGIEVQPNNQGFWNPGCPRPPMIIRPITPSTLMALTEPCLMAWCSKSALDKRFPSASVSGADYDGARAVDYMPSSAQNTWGY</sequence>
<dbReference type="HOGENOM" id="CLU_1111522_0_0_1"/>
<evidence type="ECO:0000313" key="1">
    <source>
        <dbReference type="EMBL" id="KIM40380.1"/>
    </source>
</evidence>
<protein>
    <submittedName>
        <fullName evidence="1">Uncharacterized protein</fullName>
    </submittedName>
</protein>
<dbReference type="EMBL" id="KN831783">
    <property type="protein sequence ID" value="KIM40380.1"/>
    <property type="molecule type" value="Genomic_DNA"/>
</dbReference>
<evidence type="ECO:0000313" key="2">
    <source>
        <dbReference type="Proteomes" id="UP000053424"/>
    </source>
</evidence>
<dbReference type="OrthoDB" id="3064730at2759"/>
<accession>A0A0C3BUM5</accession>
<reference evidence="1 2" key="1">
    <citation type="submission" date="2014-04" db="EMBL/GenBank/DDBJ databases">
        <authorList>
            <consortium name="DOE Joint Genome Institute"/>
            <person name="Kuo A."/>
            <person name="Gay G."/>
            <person name="Dore J."/>
            <person name="Kohler A."/>
            <person name="Nagy L.G."/>
            <person name="Floudas D."/>
            <person name="Copeland A."/>
            <person name="Barry K.W."/>
            <person name="Cichocki N."/>
            <person name="Veneault-Fourrey C."/>
            <person name="LaButti K."/>
            <person name="Lindquist E.A."/>
            <person name="Lipzen A."/>
            <person name="Lundell T."/>
            <person name="Morin E."/>
            <person name="Murat C."/>
            <person name="Sun H."/>
            <person name="Tunlid A."/>
            <person name="Henrissat B."/>
            <person name="Grigoriev I.V."/>
            <person name="Hibbett D.S."/>
            <person name="Martin F."/>
            <person name="Nordberg H.P."/>
            <person name="Cantor M.N."/>
            <person name="Hua S.X."/>
        </authorList>
    </citation>
    <scope>NUCLEOTIDE SEQUENCE [LARGE SCALE GENOMIC DNA]</scope>
    <source>
        <strain evidence="2">h7</strain>
    </source>
</reference>